<reference evidence="3" key="1">
    <citation type="journal article" date="2020" name="Cell">
        <title>Large-Scale Comparative Analyses of Tick Genomes Elucidate Their Genetic Diversity and Vector Capacities.</title>
        <authorList>
            <consortium name="Tick Genome and Microbiome Consortium (TIGMIC)"/>
            <person name="Jia N."/>
            <person name="Wang J."/>
            <person name="Shi W."/>
            <person name="Du L."/>
            <person name="Sun Y."/>
            <person name="Zhan W."/>
            <person name="Jiang J.F."/>
            <person name="Wang Q."/>
            <person name="Zhang B."/>
            <person name="Ji P."/>
            <person name="Bell-Sakyi L."/>
            <person name="Cui X.M."/>
            <person name="Yuan T.T."/>
            <person name="Jiang B.G."/>
            <person name="Yang W.F."/>
            <person name="Lam T.T."/>
            <person name="Chang Q.C."/>
            <person name="Ding S.J."/>
            <person name="Wang X.J."/>
            <person name="Zhu J.G."/>
            <person name="Ruan X.D."/>
            <person name="Zhao L."/>
            <person name="Wei J.T."/>
            <person name="Ye R.Z."/>
            <person name="Que T.C."/>
            <person name="Du C.H."/>
            <person name="Zhou Y.H."/>
            <person name="Cheng J.X."/>
            <person name="Dai P.F."/>
            <person name="Guo W.B."/>
            <person name="Han X.H."/>
            <person name="Huang E.J."/>
            <person name="Li L.F."/>
            <person name="Wei W."/>
            <person name="Gao Y.C."/>
            <person name="Liu J.Z."/>
            <person name="Shao H.Z."/>
            <person name="Wang X."/>
            <person name="Wang C.C."/>
            <person name="Yang T.C."/>
            <person name="Huo Q.B."/>
            <person name="Li W."/>
            <person name="Chen H.Y."/>
            <person name="Chen S.E."/>
            <person name="Zhou L.G."/>
            <person name="Ni X.B."/>
            <person name="Tian J.H."/>
            <person name="Sheng Y."/>
            <person name="Liu T."/>
            <person name="Pan Y.S."/>
            <person name="Xia L.Y."/>
            <person name="Li J."/>
            <person name="Zhao F."/>
            <person name="Cao W.C."/>
        </authorList>
    </citation>
    <scope>NUCLEOTIDE SEQUENCE</scope>
    <source>
        <strain evidence="3">Rmic-2018</strain>
    </source>
</reference>
<dbReference type="PROSITE" id="PS50172">
    <property type="entry name" value="BRCT"/>
    <property type="match status" value="1"/>
</dbReference>
<dbReference type="AlphaFoldDB" id="A0A9J6F801"/>
<dbReference type="Pfam" id="PF00533">
    <property type="entry name" value="BRCT"/>
    <property type="match status" value="1"/>
</dbReference>
<dbReference type="SUPFAM" id="SSF52113">
    <property type="entry name" value="BRCT domain"/>
    <property type="match status" value="1"/>
</dbReference>
<dbReference type="VEuPathDB" id="VectorBase:LOC119174449"/>
<reference evidence="3" key="2">
    <citation type="submission" date="2021-09" db="EMBL/GenBank/DDBJ databases">
        <authorList>
            <person name="Jia N."/>
            <person name="Wang J."/>
            <person name="Shi W."/>
            <person name="Du L."/>
            <person name="Sun Y."/>
            <person name="Zhan W."/>
            <person name="Jiang J."/>
            <person name="Wang Q."/>
            <person name="Zhang B."/>
            <person name="Ji P."/>
            <person name="Sakyi L.B."/>
            <person name="Cui X."/>
            <person name="Yuan T."/>
            <person name="Jiang B."/>
            <person name="Yang W."/>
            <person name="Lam T.T.-Y."/>
            <person name="Chang Q."/>
            <person name="Ding S."/>
            <person name="Wang X."/>
            <person name="Zhu J."/>
            <person name="Ruan X."/>
            <person name="Zhao L."/>
            <person name="Wei J."/>
            <person name="Que T."/>
            <person name="Du C."/>
            <person name="Cheng J."/>
            <person name="Dai P."/>
            <person name="Han X."/>
            <person name="Huang E."/>
            <person name="Gao Y."/>
            <person name="Liu J."/>
            <person name="Shao H."/>
            <person name="Ye R."/>
            <person name="Li L."/>
            <person name="Wei W."/>
            <person name="Wang X."/>
            <person name="Wang C."/>
            <person name="Huo Q."/>
            <person name="Li W."/>
            <person name="Guo W."/>
            <person name="Chen H."/>
            <person name="Chen S."/>
            <person name="Zhou L."/>
            <person name="Zhou L."/>
            <person name="Ni X."/>
            <person name="Tian J."/>
            <person name="Zhou Y."/>
            <person name="Sheng Y."/>
            <person name="Liu T."/>
            <person name="Pan Y."/>
            <person name="Xia L."/>
            <person name="Li J."/>
            <person name="Zhao F."/>
            <person name="Cao W."/>
        </authorList>
    </citation>
    <scope>NUCLEOTIDE SEQUENCE</scope>
    <source>
        <strain evidence="3">Rmic-2018</strain>
        <tissue evidence="3">Larvae</tissue>
    </source>
</reference>
<dbReference type="Proteomes" id="UP000821866">
    <property type="component" value="Chromosome 1"/>
</dbReference>
<proteinExistence type="predicted"/>
<dbReference type="Gene3D" id="3.40.50.10190">
    <property type="entry name" value="BRCT domain"/>
    <property type="match status" value="1"/>
</dbReference>
<name>A0A9J6F801_RHIMP</name>
<dbReference type="InterPro" id="IPR036420">
    <property type="entry name" value="BRCT_dom_sf"/>
</dbReference>
<organism evidence="3 4">
    <name type="scientific">Rhipicephalus microplus</name>
    <name type="common">Cattle tick</name>
    <name type="synonym">Boophilus microplus</name>
    <dbReference type="NCBI Taxonomy" id="6941"/>
    <lineage>
        <taxon>Eukaryota</taxon>
        <taxon>Metazoa</taxon>
        <taxon>Ecdysozoa</taxon>
        <taxon>Arthropoda</taxon>
        <taxon>Chelicerata</taxon>
        <taxon>Arachnida</taxon>
        <taxon>Acari</taxon>
        <taxon>Parasitiformes</taxon>
        <taxon>Ixodida</taxon>
        <taxon>Ixodoidea</taxon>
        <taxon>Ixodidae</taxon>
        <taxon>Rhipicephalinae</taxon>
        <taxon>Rhipicephalus</taxon>
        <taxon>Boophilus</taxon>
    </lineage>
</organism>
<evidence type="ECO:0000313" key="4">
    <source>
        <dbReference type="Proteomes" id="UP000821866"/>
    </source>
</evidence>
<evidence type="ECO:0000256" key="1">
    <source>
        <dbReference type="SAM" id="MobiDB-lite"/>
    </source>
</evidence>
<dbReference type="SMART" id="SM00292">
    <property type="entry name" value="BRCT"/>
    <property type="match status" value="1"/>
</dbReference>
<feature type="compositionally biased region" description="Basic and acidic residues" evidence="1">
    <location>
        <begin position="317"/>
        <end position="326"/>
    </location>
</feature>
<dbReference type="InterPro" id="IPR001357">
    <property type="entry name" value="BRCT_dom"/>
</dbReference>
<evidence type="ECO:0000313" key="3">
    <source>
        <dbReference type="EMBL" id="KAH8042271.1"/>
    </source>
</evidence>
<protein>
    <recommendedName>
        <fullName evidence="2">BRCT domain-containing protein</fullName>
    </recommendedName>
</protein>
<evidence type="ECO:0000259" key="2">
    <source>
        <dbReference type="PROSITE" id="PS50172"/>
    </source>
</evidence>
<keyword evidence="4" id="KW-1185">Reference proteome</keyword>
<comment type="caution">
    <text evidence="3">The sequence shown here is derived from an EMBL/GenBank/DDBJ whole genome shotgun (WGS) entry which is preliminary data.</text>
</comment>
<feature type="region of interest" description="Disordered" evidence="1">
    <location>
        <begin position="317"/>
        <end position="338"/>
    </location>
</feature>
<sequence length="359" mass="40313">MQFLRDLLARFVNPSAIKACSSPLEVPYQDLKNQKANEDLVLGCRTLSVAKGLRASKKQEFFSTVRKYFTVTCDYIRHKFSLKNETLNKAEVANLKFLNDASFTSLRFFVESFPQILPQGKNESRVEAFDALEGEFAELQAHRISEDILSEERIDVQWSEVGRITSVDEEVKFGRVSKMMLQLLAIPHSNAECERIFRMVKKGAPGCLKGVTLVVTGVLECIERDDAKELLERCGAKVTQSVSRNTTYLVAGRDSGPAKIRKCISIDGMEGPTPKTRVHHDAAFKRTVIGCAETDGNRAASRSFGVPETCVRDWRKQKQKIADSKASRKGFSEPQQGRFPQIKELLGEYVLEQQAAQQP</sequence>
<gene>
    <name evidence="3" type="ORF">HPB51_021355</name>
</gene>
<dbReference type="EMBL" id="JABSTU010000001">
    <property type="protein sequence ID" value="KAH8042271.1"/>
    <property type="molecule type" value="Genomic_DNA"/>
</dbReference>
<accession>A0A9J6F801</accession>
<feature type="domain" description="BRCT" evidence="2">
    <location>
        <begin position="203"/>
        <end position="259"/>
    </location>
</feature>